<dbReference type="AlphaFoldDB" id="A0AAI8Z6U7"/>
<dbReference type="EMBL" id="CAVMBE010000094">
    <property type="protein sequence ID" value="CAK4033795.1"/>
    <property type="molecule type" value="Genomic_DNA"/>
</dbReference>
<gene>
    <name evidence="2" type="ORF">LECACI_7A008953</name>
</gene>
<keyword evidence="3" id="KW-1185">Reference proteome</keyword>
<reference evidence="2" key="1">
    <citation type="submission" date="2023-11" db="EMBL/GenBank/DDBJ databases">
        <authorList>
            <person name="Alioto T."/>
            <person name="Alioto T."/>
            <person name="Gomez Garrido J."/>
        </authorList>
    </citation>
    <scope>NUCLEOTIDE SEQUENCE</scope>
</reference>
<sequence length="241" mass="27590">MVAFEDLLHDTSGNCDSDHLEIFEFNDFHGGPHRHSGPATADSGVAMSSGYEPRRAEQRQTPNLGTLEAKFEHILYAVEEAGFESFDDLLTQYYTARFKDDTVAYWAQSRSRNRFLHTFLAALHEDTGSWSDREAQGYRQHIACTAERLYVSEFAYAKRHRPMTPNIDVSPVWRAMHELDQRVLSKEYRTFVRTSMPETYALLTEISMRASLQHAQRSQAVSAFLILLLESMPNEQGGCRT</sequence>
<proteinExistence type="predicted"/>
<organism evidence="2 3">
    <name type="scientific">Lecanosticta acicola</name>
    <dbReference type="NCBI Taxonomy" id="111012"/>
    <lineage>
        <taxon>Eukaryota</taxon>
        <taxon>Fungi</taxon>
        <taxon>Dikarya</taxon>
        <taxon>Ascomycota</taxon>
        <taxon>Pezizomycotina</taxon>
        <taxon>Dothideomycetes</taxon>
        <taxon>Dothideomycetidae</taxon>
        <taxon>Mycosphaerellales</taxon>
        <taxon>Mycosphaerellaceae</taxon>
        <taxon>Lecanosticta</taxon>
    </lineage>
</organism>
<comment type="caution">
    <text evidence="2">The sequence shown here is derived from an EMBL/GenBank/DDBJ whole genome shotgun (WGS) entry which is preliminary data.</text>
</comment>
<evidence type="ECO:0000313" key="2">
    <source>
        <dbReference type="EMBL" id="CAK4033795.1"/>
    </source>
</evidence>
<feature type="region of interest" description="Disordered" evidence="1">
    <location>
        <begin position="33"/>
        <end position="62"/>
    </location>
</feature>
<evidence type="ECO:0000256" key="1">
    <source>
        <dbReference type="SAM" id="MobiDB-lite"/>
    </source>
</evidence>
<name>A0AAI8Z6U7_9PEZI</name>
<evidence type="ECO:0000313" key="3">
    <source>
        <dbReference type="Proteomes" id="UP001296104"/>
    </source>
</evidence>
<dbReference type="Proteomes" id="UP001296104">
    <property type="component" value="Unassembled WGS sequence"/>
</dbReference>
<protein>
    <submittedName>
        <fullName evidence="2">Uncharacterized protein</fullName>
    </submittedName>
</protein>
<accession>A0AAI8Z6U7</accession>